<dbReference type="Proteomes" id="UP001140217">
    <property type="component" value="Unassembled WGS sequence"/>
</dbReference>
<dbReference type="PANTHER" id="PTHR13501:SF8">
    <property type="entry name" value="LARGE RIBOSOMAL SUBUNIT PROTEIN UL22M"/>
    <property type="match status" value="1"/>
</dbReference>
<evidence type="ECO:0000313" key="6">
    <source>
        <dbReference type="EMBL" id="KAJ2777159.1"/>
    </source>
</evidence>
<evidence type="ECO:0000256" key="5">
    <source>
        <dbReference type="SAM" id="MobiDB-lite"/>
    </source>
</evidence>
<dbReference type="SUPFAM" id="SSF54843">
    <property type="entry name" value="Ribosomal protein L22"/>
    <property type="match status" value="1"/>
</dbReference>
<comment type="caution">
    <text evidence="6">The sequence shown here is derived from an EMBL/GenBank/DDBJ whole genome shotgun (WGS) entry which is preliminary data.</text>
</comment>
<dbReference type="GO" id="GO:0006412">
    <property type="term" value="P:translation"/>
    <property type="evidence" value="ECO:0007669"/>
    <property type="project" value="InterPro"/>
</dbReference>
<keyword evidence="3 4" id="KW-0687">Ribonucleoprotein</keyword>
<dbReference type="GO" id="GO:0005762">
    <property type="term" value="C:mitochondrial large ribosomal subunit"/>
    <property type="evidence" value="ECO:0007669"/>
    <property type="project" value="TreeGrafter"/>
</dbReference>
<evidence type="ECO:0000256" key="3">
    <source>
        <dbReference type="ARBA" id="ARBA00023274"/>
    </source>
</evidence>
<dbReference type="PANTHER" id="PTHR13501">
    <property type="entry name" value="CHLOROPLAST 50S RIBOSOMAL PROTEIN L22-RELATED"/>
    <property type="match status" value="1"/>
</dbReference>
<comment type="similarity">
    <text evidence="1 4">Belongs to the universal ribosomal protein uL22 family.</text>
</comment>
<keyword evidence="7" id="KW-1185">Reference proteome</keyword>
<evidence type="ECO:0000256" key="4">
    <source>
        <dbReference type="RuleBase" id="RU004005"/>
    </source>
</evidence>
<organism evidence="6 7">
    <name type="scientific">Coemansia javaensis</name>
    <dbReference type="NCBI Taxonomy" id="2761396"/>
    <lineage>
        <taxon>Eukaryota</taxon>
        <taxon>Fungi</taxon>
        <taxon>Fungi incertae sedis</taxon>
        <taxon>Zoopagomycota</taxon>
        <taxon>Kickxellomycotina</taxon>
        <taxon>Kickxellomycetes</taxon>
        <taxon>Kickxellales</taxon>
        <taxon>Kickxellaceae</taxon>
        <taxon>Coemansia</taxon>
    </lineage>
</organism>
<dbReference type="GO" id="GO:0003735">
    <property type="term" value="F:structural constituent of ribosome"/>
    <property type="evidence" value="ECO:0007669"/>
    <property type="project" value="InterPro"/>
</dbReference>
<evidence type="ECO:0000313" key="7">
    <source>
        <dbReference type="Proteomes" id="UP001140217"/>
    </source>
</evidence>
<sequence>MLGLIRGVARRAATAARAVHTSSSAGAPPPPPPAVPKRAEASASSAFDVAQSEAAQSTGLIQVRGRLGQGTTQVREATFKTDNFAASPRKLRMIANQITGLPIGEAIRQMQFSAKKAARVIRSSLEWAQQAGAREREMDPANMFLKVVRVGKGRYGKKLDIKGRGRTGLIRKPTAHLMYVVQEKQPDQPPVPRNAIERALMVGVLPKRRVKGFKLAKNVWTPLDERKPVINPKPFYNW</sequence>
<name>A0A9W8H2D7_9FUNG</name>
<dbReference type="InterPro" id="IPR036394">
    <property type="entry name" value="Ribosomal_uL22_sf"/>
</dbReference>
<dbReference type="InterPro" id="IPR047867">
    <property type="entry name" value="Ribosomal_uL22_bac/org-type"/>
</dbReference>
<dbReference type="Pfam" id="PF00237">
    <property type="entry name" value="Ribosomal_L22"/>
    <property type="match status" value="1"/>
</dbReference>
<protein>
    <submittedName>
        <fullName evidence="6">39S ribosomal protein L22, mitochondrial</fullName>
    </submittedName>
</protein>
<gene>
    <name evidence="6" type="primary">mrpl22</name>
    <name evidence="6" type="ORF">H4R18_005289</name>
</gene>
<proteinExistence type="inferred from homology"/>
<dbReference type="InterPro" id="IPR001063">
    <property type="entry name" value="Ribosomal_uL22"/>
</dbReference>
<keyword evidence="2 4" id="KW-0689">Ribosomal protein</keyword>
<feature type="compositionally biased region" description="Low complexity" evidence="5">
    <location>
        <begin position="15"/>
        <end position="26"/>
    </location>
</feature>
<accession>A0A9W8H2D7</accession>
<feature type="region of interest" description="Disordered" evidence="5">
    <location>
        <begin position="15"/>
        <end position="48"/>
    </location>
</feature>
<evidence type="ECO:0000256" key="2">
    <source>
        <dbReference type="ARBA" id="ARBA00022980"/>
    </source>
</evidence>
<dbReference type="AlphaFoldDB" id="A0A9W8H2D7"/>
<evidence type="ECO:0000256" key="1">
    <source>
        <dbReference type="ARBA" id="ARBA00009451"/>
    </source>
</evidence>
<reference evidence="6" key="1">
    <citation type="submission" date="2022-07" db="EMBL/GenBank/DDBJ databases">
        <title>Phylogenomic reconstructions and comparative analyses of Kickxellomycotina fungi.</title>
        <authorList>
            <person name="Reynolds N.K."/>
            <person name="Stajich J.E."/>
            <person name="Barry K."/>
            <person name="Grigoriev I.V."/>
            <person name="Crous P."/>
            <person name="Smith M.E."/>
        </authorList>
    </citation>
    <scope>NUCLEOTIDE SEQUENCE</scope>
    <source>
        <strain evidence="6">NBRC 105414</strain>
    </source>
</reference>
<dbReference type="Gene3D" id="3.90.470.10">
    <property type="entry name" value="Ribosomal protein L22/L17"/>
    <property type="match status" value="1"/>
</dbReference>
<dbReference type="OrthoDB" id="416470at2759"/>
<dbReference type="EMBL" id="JANBUL010000308">
    <property type="protein sequence ID" value="KAJ2777159.1"/>
    <property type="molecule type" value="Genomic_DNA"/>
</dbReference>